<dbReference type="InterPro" id="IPR047139">
    <property type="entry name" value="ANKZ1/VMS1"/>
</dbReference>
<protein>
    <submittedName>
        <fullName evidence="1">Ankyrin repeat-containing protein</fullName>
    </submittedName>
</protein>
<evidence type="ECO:0000313" key="2">
    <source>
        <dbReference type="Proteomes" id="UP000242877"/>
    </source>
</evidence>
<name>A0A167V1P9_9EURO</name>
<dbReference type="GO" id="GO:0036503">
    <property type="term" value="P:ERAD pathway"/>
    <property type="evidence" value="ECO:0007669"/>
    <property type="project" value="TreeGrafter"/>
</dbReference>
<organism evidence="1 2">
    <name type="scientific">Ascosphaera apis ARSEF 7405</name>
    <dbReference type="NCBI Taxonomy" id="392613"/>
    <lineage>
        <taxon>Eukaryota</taxon>
        <taxon>Fungi</taxon>
        <taxon>Dikarya</taxon>
        <taxon>Ascomycota</taxon>
        <taxon>Pezizomycotina</taxon>
        <taxon>Eurotiomycetes</taxon>
        <taxon>Eurotiomycetidae</taxon>
        <taxon>Onygenales</taxon>
        <taxon>Ascosphaeraceae</taxon>
        <taxon>Ascosphaera</taxon>
    </lineage>
</organism>
<dbReference type="AlphaFoldDB" id="A0A167V1P9"/>
<dbReference type="OrthoDB" id="429841at2759"/>
<dbReference type="VEuPathDB" id="FungiDB:AAP_06104"/>
<reference evidence="1 2" key="1">
    <citation type="journal article" date="2016" name="Genome Biol. Evol.">
        <title>Divergent and convergent evolution of fungal pathogenicity.</title>
        <authorList>
            <person name="Shang Y."/>
            <person name="Xiao G."/>
            <person name="Zheng P."/>
            <person name="Cen K."/>
            <person name="Zhan S."/>
            <person name="Wang C."/>
        </authorList>
    </citation>
    <scope>NUCLEOTIDE SEQUENCE [LARGE SCALE GENOMIC DNA]</scope>
    <source>
        <strain evidence="1 2">ARSEF 7405</strain>
    </source>
</reference>
<accession>A0A167V1P9</accession>
<dbReference type="PANTHER" id="PTHR16036">
    <property type="entry name" value="ANKYRIN REPEAT AND ZINC FINGER DOMAIN-CONTAINING PROTEIN 1"/>
    <property type="match status" value="1"/>
</dbReference>
<dbReference type="EMBL" id="AZGZ01000043">
    <property type="protein sequence ID" value="KZZ86914.1"/>
    <property type="molecule type" value="Genomic_DNA"/>
</dbReference>
<evidence type="ECO:0000313" key="1">
    <source>
        <dbReference type="EMBL" id="KZZ86914.1"/>
    </source>
</evidence>
<keyword evidence="2" id="KW-1185">Reference proteome</keyword>
<proteinExistence type="predicted"/>
<sequence>MSAGADKVEELLRRPLYIFDLPQQLLNTLTVKSAGDQRPHVQVSLDEGAAVRSQSPKEVEDSTSEIASATSCSLCQLQTATVQDQREHARSDHHRYNVKAKLRGGRTYNETDFYKAIGDLDESISGSKRT</sequence>
<dbReference type="PANTHER" id="PTHR16036:SF2">
    <property type="entry name" value="TRNA ENDONUCLEASE ANKZF1"/>
    <property type="match status" value="1"/>
</dbReference>
<gene>
    <name evidence="1" type="ORF">AAP_06104</name>
</gene>
<dbReference type="Proteomes" id="UP000242877">
    <property type="component" value="Unassembled WGS sequence"/>
</dbReference>
<comment type="caution">
    <text evidence="1">The sequence shown here is derived from an EMBL/GenBank/DDBJ whole genome shotgun (WGS) entry which is preliminary data.</text>
</comment>